<organism evidence="1 2">
    <name type="scientific">Cardiosporidium cionae</name>
    <dbReference type="NCBI Taxonomy" id="476202"/>
    <lineage>
        <taxon>Eukaryota</taxon>
        <taxon>Sar</taxon>
        <taxon>Alveolata</taxon>
        <taxon>Apicomplexa</taxon>
        <taxon>Aconoidasida</taxon>
        <taxon>Nephromycida</taxon>
        <taxon>Cardiosporidium</taxon>
    </lineage>
</organism>
<dbReference type="Proteomes" id="UP000823046">
    <property type="component" value="Unassembled WGS sequence"/>
</dbReference>
<accession>A0ABQ7JFL4</accession>
<dbReference type="Gene3D" id="3.30.450.70">
    <property type="match status" value="1"/>
</dbReference>
<name>A0ABQ7JFL4_9APIC</name>
<proteinExistence type="predicted"/>
<dbReference type="EMBL" id="JADAQX010000025">
    <property type="protein sequence ID" value="KAF8822761.1"/>
    <property type="molecule type" value="Genomic_DNA"/>
</dbReference>
<evidence type="ECO:0000313" key="1">
    <source>
        <dbReference type="EMBL" id="KAF8822761.1"/>
    </source>
</evidence>
<evidence type="ECO:0000313" key="2">
    <source>
        <dbReference type="Proteomes" id="UP000823046"/>
    </source>
</evidence>
<protein>
    <submittedName>
        <fullName evidence="1">Sedlin, N-terminal region protein</fullName>
    </submittedName>
</protein>
<keyword evidence="2" id="KW-1185">Reference proteome</keyword>
<gene>
    <name evidence="1" type="ORF">IE077_002692</name>
</gene>
<reference evidence="1 2" key="1">
    <citation type="journal article" date="2020" name="bioRxiv">
        <title>Metabolic contributions of an alphaproteobacterial endosymbiont in the apicomplexan Cardiosporidium cionae.</title>
        <authorList>
            <person name="Hunter E.S."/>
            <person name="Paight C.J."/>
            <person name="Lane C.E."/>
        </authorList>
    </citation>
    <scope>NUCLEOTIDE SEQUENCE [LARGE SCALE GENOMIC DNA]</scope>
    <source>
        <strain evidence="1">ESH_2018</strain>
    </source>
</reference>
<sequence length="106" mass="11806">MEEIGFVAIIGKMNEPLLFQAYNLQDEQELRFAAYAALDLIDPKGTALNKCGSSAIADPYLGYMCPVLCFGCDYELYGLSLPTGFKIIVALKEHSKQDETTIRKVY</sequence>
<comment type="caution">
    <text evidence="1">The sequence shown here is derived from an EMBL/GenBank/DDBJ whole genome shotgun (WGS) entry which is preliminary data.</text>
</comment>
<dbReference type="SUPFAM" id="SSF64356">
    <property type="entry name" value="SNARE-like"/>
    <property type="match status" value="1"/>
</dbReference>
<dbReference type="InterPro" id="IPR011012">
    <property type="entry name" value="Longin-like_dom_sf"/>
</dbReference>